<feature type="domain" description="FHA" evidence="1">
    <location>
        <begin position="22"/>
        <end position="71"/>
    </location>
</feature>
<dbReference type="CDD" id="cd00060">
    <property type="entry name" value="FHA"/>
    <property type="match status" value="1"/>
</dbReference>
<name>Q4QPW1_DROME</name>
<dbReference type="Bgee" id="FBgn0266710">
    <property type="expression patterns" value="Expressed in spermatocyte in testis and 23 other cell types or tissues"/>
</dbReference>
<protein>
    <submittedName>
        <fullName evidence="2">IP04911p</fullName>
    </submittedName>
</protein>
<dbReference type="HOGENOM" id="CLU_135232_0_0_1"/>
<dbReference type="IntAct" id="Q4QPW1">
    <property type="interactions" value="1"/>
</dbReference>
<organism evidence="2">
    <name type="scientific">Drosophila melanogaster</name>
    <name type="common">Fruit fly</name>
    <dbReference type="NCBI Taxonomy" id="7227"/>
    <lineage>
        <taxon>Eukaryota</taxon>
        <taxon>Metazoa</taxon>
        <taxon>Ecdysozoa</taxon>
        <taxon>Arthropoda</taxon>
        <taxon>Hexapoda</taxon>
        <taxon>Insecta</taxon>
        <taxon>Pterygota</taxon>
        <taxon>Neoptera</taxon>
        <taxon>Endopterygota</taxon>
        <taxon>Diptera</taxon>
        <taxon>Brachycera</taxon>
        <taxon>Muscomorpha</taxon>
        <taxon>Ephydroidea</taxon>
        <taxon>Drosophilidae</taxon>
        <taxon>Drosophila</taxon>
        <taxon>Sophophora</taxon>
    </lineage>
</organism>
<dbReference type="ExpressionAtlas" id="Q4QPW1">
    <property type="expression patterns" value="baseline and differential"/>
</dbReference>
<dbReference type="InterPro" id="IPR000253">
    <property type="entry name" value="FHA_dom"/>
</dbReference>
<dbReference type="InterPro" id="IPR008984">
    <property type="entry name" value="SMAD_FHA_dom_sf"/>
</dbReference>
<dbReference type="Gene3D" id="2.60.200.20">
    <property type="match status" value="1"/>
</dbReference>
<evidence type="ECO:0000313" key="2">
    <source>
        <dbReference type="EMBL" id="AAY85055.1"/>
    </source>
</evidence>
<reference evidence="2" key="1">
    <citation type="submission" date="2005-06" db="EMBL/GenBank/DDBJ databases">
        <authorList>
            <person name="Stapleton M."/>
            <person name="Carlson J."/>
            <person name="Chavez C."/>
            <person name="Frise E."/>
            <person name="George R."/>
            <person name="Pacleb J."/>
            <person name="Park S."/>
            <person name="Wan K."/>
            <person name="Yu C."/>
            <person name="Celniker S."/>
        </authorList>
    </citation>
    <scope>NUCLEOTIDE SEQUENCE</scope>
</reference>
<sequence>KMGYYLKHVMTGYRVYLNTGIHLLGKSGACNVVLTYDNMSDIHAVVVVRNGRIFIKDLESIHGIYLNFKEHRLGSEFYEIFVGDDVAFGVATFGQELGTPLTYGCFTVRSEDSDFDLDFSDSEDGFFDFDDDDSDQFYGINENEEPPSST</sequence>
<dbReference type="OrthoDB" id="552194at2759"/>
<dbReference type="PROSITE" id="PS50006">
    <property type="entry name" value="FHA_DOMAIN"/>
    <property type="match status" value="1"/>
</dbReference>
<accession>Q4QPW1</accession>
<proteinExistence type="evidence at transcript level"/>
<dbReference type="SUPFAM" id="SSF49879">
    <property type="entry name" value="SMAD/FHA domain"/>
    <property type="match status" value="1"/>
</dbReference>
<feature type="non-terminal residue" evidence="2">
    <location>
        <position position="1"/>
    </location>
</feature>
<dbReference type="AlphaFoldDB" id="Q4QPW1"/>
<dbReference type="VEuPathDB" id="VectorBase:FBgn0266710"/>
<dbReference type="Pfam" id="PF00498">
    <property type="entry name" value="FHA"/>
    <property type="match status" value="1"/>
</dbReference>
<dbReference type="EMBL" id="BT023655">
    <property type="protein sequence ID" value="AAY85055.1"/>
    <property type="molecule type" value="mRNA"/>
</dbReference>
<evidence type="ECO:0000259" key="1">
    <source>
        <dbReference type="PROSITE" id="PS50006"/>
    </source>
</evidence>